<dbReference type="AlphaFoldDB" id="A0A318K7E1"/>
<evidence type="ECO:0000313" key="1">
    <source>
        <dbReference type="EMBL" id="PXX65145.1"/>
    </source>
</evidence>
<proteinExistence type="predicted"/>
<keyword evidence="2" id="KW-1185">Reference proteome</keyword>
<dbReference type="OrthoDB" id="6167040at2"/>
<name>A0A318K7E1_9NOCA</name>
<comment type="caution">
    <text evidence="1">The sequence shown here is derived from an EMBL/GenBank/DDBJ whole genome shotgun (WGS) entry which is preliminary data.</text>
</comment>
<protein>
    <submittedName>
        <fullName evidence="1">YjbR protein</fullName>
    </submittedName>
</protein>
<dbReference type="Pfam" id="PF04237">
    <property type="entry name" value="YjbR"/>
    <property type="match status" value="1"/>
</dbReference>
<dbReference type="InterPro" id="IPR038056">
    <property type="entry name" value="YjbR-like_sf"/>
</dbReference>
<dbReference type="InterPro" id="IPR058532">
    <property type="entry name" value="YjbR/MT2646/Rv2570-like"/>
</dbReference>
<dbReference type="Gene3D" id="3.90.1150.30">
    <property type="match status" value="1"/>
</dbReference>
<dbReference type="SUPFAM" id="SSF142906">
    <property type="entry name" value="YjbR-like"/>
    <property type="match status" value="1"/>
</dbReference>
<reference evidence="1 2" key="1">
    <citation type="submission" date="2018-05" db="EMBL/GenBank/DDBJ databases">
        <title>Genomic Encyclopedia of Type Strains, Phase IV (KMG-IV): sequencing the most valuable type-strain genomes for metagenomic binning, comparative biology and taxonomic classification.</title>
        <authorList>
            <person name="Goeker M."/>
        </authorList>
    </citation>
    <scope>NUCLEOTIDE SEQUENCE [LARGE SCALE GENOMIC DNA]</scope>
    <source>
        <strain evidence="1 2">DSM 44704</strain>
    </source>
</reference>
<dbReference type="RefSeq" id="WP_040739542.1">
    <property type="nucleotide sequence ID" value="NZ_QJKF01000004.1"/>
</dbReference>
<accession>A0A318K7E1</accession>
<gene>
    <name evidence="1" type="ORF">DFR70_104206</name>
</gene>
<dbReference type="Proteomes" id="UP000247569">
    <property type="component" value="Unassembled WGS sequence"/>
</dbReference>
<evidence type="ECO:0000313" key="2">
    <source>
        <dbReference type="Proteomes" id="UP000247569"/>
    </source>
</evidence>
<sequence>MVTADDVRQVAMSLPRTTEAVVRDRVKYRIGRIVYVALSADETRMGFAFPKAERVALVEAEPEKFMMPRPSDERYNWVRVRLAAIDEAELTELVVEAWRMCVPKRVAAAHLG</sequence>
<dbReference type="EMBL" id="QJKF01000004">
    <property type="protein sequence ID" value="PXX65145.1"/>
    <property type="molecule type" value="Genomic_DNA"/>
</dbReference>
<organism evidence="1 2">
    <name type="scientific">Nocardia tenerifensis</name>
    <dbReference type="NCBI Taxonomy" id="228006"/>
    <lineage>
        <taxon>Bacteria</taxon>
        <taxon>Bacillati</taxon>
        <taxon>Actinomycetota</taxon>
        <taxon>Actinomycetes</taxon>
        <taxon>Mycobacteriales</taxon>
        <taxon>Nocardiaceae</taxon>
        <taxon>Nocardia</taxon>
    </lineage>
</organism>